<dbReference type="SUPFAM" id="SSF54373">
    <property type="entry name" value="FAD-linked reductases, C-terminal domain"/>
    <property type="match status" value="1"/>
</dbReference>
<dbReference type="GO" id="GO:0016491">
    <property type="term" value="F:oxidoreductase activity"/>
    <property type="evidence" value="ECO:0007669"/>
    <property type="project" value="UniProtKB-KW"/>
</dbReference>
<reference evidence="3 4" key="1">
    <citation type="submission" date="2017-07" db="EMBL/GenBank/DDBJ databases">
        <title>Phylogenetic study on the rhizospheric bacterium Ochrobactrum sp. A44.</title>
        <authorList>
            <person name="Krzyzanowska D.M."/>
            <person name="Ossowicki A."/>
            <person name="Rajewska M."/>
            <person name="Maciag T."/>
            <person name="Kaczynski Z."/>
            <person name="Czerwicka M."/>
            <person name="Jafra S."/>
        </authorList>
    </citation>
    <scope>NUCLEOTIDE SEQUENCE [LARGE SCALE GENOMIC DNA]</scope>
    <source>
        <strain evidence="3 4">A44</strain>
        <plasmid evidence="3 4">unnamed1</plasmid>
    </source>
</reference>
<geneLocation type="plasmid" evidence="3 4">
    <name>unnamed1</name>
</geneLocation>
<name>A0A248UNR8_9HYPH</name>
<evidence type="ECO:0000256" key="1">
    <source>
        <dbReference type="ARBA" id="ARBA00023002"/>
    </source>
</evidence>
<dbReference type="OrthoDB" id="6949587at2"/>
<dbReference type="InterPro" id="IPR006076">
    <property type="entry name" value="FAD-dep_OxRdtase"/>
</dbReference>
<dbReference type="Pfam" id="PF01266">
    <property type="entry name" value="DAO"/>
    <property type="match status" value="1"/>
</dbReference>
<keyword evidence="1" id="KW-0560">Oxidoreductase</keyword>
<evidence type="ECO:0000259" key="2">
    <source>
        <dbReference type="Pfam" id="PF01266"/>
    </source>
</evidence>
<dbReference type="GO" id="GO:0005737">
    <property type="term" value="C:cytoplasm"/>
    <property type="evidence" value="ECO:0007669"/>
    <property type="project" value="TreeGrafter"/>
</dbReference>
<evidence type="ECO:0000313" key="3">
    <source>
        <dbReference type="EMBL" id="ASV88493.1"/>
    </source>
</evidence>
<dbReference type="RefSeq" id="WP_095448088.1">
    <property type="nucleotide sequence ID" value="NZ_CP022605.1"/>
</dbReference>
<dbReference type="PANTHER" id="PTHR13847">
    <property type="entry name" value="SARCOSINE DEHYDROGENASE-RELATED"/>
    <property type="match status" value="1"/>
</dbReference>
<dbReference type="Proteomes" id="UP000215256">
    <property type="component" value="Plasmid unnamed1"/>
</dbReference>
<accession>A0A248UNR8</accession>
<sequence length="373" mass="40401">MRRLPDQDLVIIGAGLVGSALAWGLARSGQRPMLLDGEDLSLRASRANFALIWVQGKGLGAPHYARWTMQAAQLWPQFAAELKETSGIDVVLRQRGAFTFALTDTELENAKADTEMVARELGTEAATHSLLNHSETAQMVPAIGRAVVGSIYSPLDGDVNSLRLFRALHTGMINLGAIYEPHCDVTEIIPQSNGFLIKGVWGQVFAQRVVLAAGTGNSRLAQMVGINAPTTRSKGQILVTEKCAPFFPYTSATLRQADEGGVMIGDSQENHTDSIMTNQDISTVLADRAMRTFPCLGSVNVIRSWAGFRVKTPDGLPIYQQSEKYPGAYIAMCHSGVTLAANHALIIADQIATQQRTLADHAFSAERFHVQTN</sequence>
<dbReference type="KEGG" id="och:CES85_2834"/>
<protein>
    <submittedName>
        <fullName evidence="3">FAD dependent oxidoreductase family protein</fullName>
    </submittedName>
</protein>
<feature type="domain" description="FAD dependent oxidoreductase" evidence="2">
    <location>
        <begin position="8"/>
        <end position="349"/>
    </location>
</feature>
<evidence type="ECO:0000313" key="4">
    <source>
        <dbReference type="Proteomes" id="UP000215256"/>
    </source>
</evidence>
<dbReference type="Gene3D" id="3.50.50.60">
    <property type="entry name" value="FAD/NAD(P)-binding domain"/>
    <property type="match status" value="1"/>
</dbReference>
<organism evidence="3 4">
    <name type="scientific">Ochrobactrum quorumnocens</name>
    <dbReference type="NCBI Taxonomy" id="271865"/>
    <lineage>
        <taxon>Bacteria</taxon>
        <taxon>Pseudomonadati</taxon>
        <taxon>Pseudomonadota</taxon>
        <taxon>Alphaproteobacteria</taxon>
        <taxon>Hyphomicrobiales</taxon>
        <taxon>Brucellaceae</taxon>
        <taxon>Brucella/Ochrobactrum group</taxon>
        <taxon>Ochrobactrum</taxon>
    </lineage>
</organism>
<dbReference type="InterPro" id="IPR036188">
    <property type="entry name" value="FAD/NAD-bd_sf"/>
</dbReference>
<gene>
    <name evidence="3" type="ORF">CES85_2834</name>
</gene>
<keyword evidence="3" id="KW-0614">Plasmid</keyword>
<dbReference type="SUPFAM" id="SSF51905">
    <property type="entry name" value="FAD/NAD(P)-binding domain"/>
    <property type="match status" value="1"/>
</dbReference>
<dbReference type="AlphaFoldDB" id="A0A248UNR8"/>
<proteinExistence type="predicted"/>
<dbReference type="PANTHER" id="PTHR13847:SF289">
    <property type="entry name" value="GLYCINE OXIDASE"/>
    <property type="match status" value="1"/>
</dbReference>
<dbReference type="EMBL" id="CP022605">
    <property type="protein sequence ID" value="ASV88493.1"/>
    <property type="molecule type" value="Genomic_DNA"/>
</dbReference>
<dbReference type="Gene3D" id="3.30.9.10">
    <property type="entry name" value="D-Amino Acid Oxidase, subunit A, domain 2"/>
    <property type="match status" value="1"/>
</dbReference>